<name>A0AAV2TLB9_CALDB</name>
<reference evidence="3" key="1">
    <citation type="submission" date="2024-06" db="EMBL/GenBank/DDBJ databases">
        <authorList>
            <person name="Liu X."/>
            <person name="Lenzi L."/>
            <person name="Haldenby T S."/>
            <person name="Uol C."/>
        </authorList>
    </citation>
    <scope>NUCLEOTIDE SEQUENCE</scope>
</reference>
<dbReference type="Gene3D" id="1.10.150.50">
    <property type="entry name" value="Transcription Factor, Ets-1"/>
    <property type="match status" value="1"/>
</dbReference>
<sequence>MRDLSEWMDFFEAAGVPAAVHRTYAQIFVDHRINDSIVADLEKEHLKDMGITVVGDMIAILKQCKKVGREDPTAATQKVTSTTRQPELIPVVSSSIPTPTVGKKPILRRRMTPEIEGGYVVKQPAGTTAKTRRILATLKQKSISSGSPNVSSKQRIVSFEDDDADDSDGYNVIISKPEKNFVVNSSVFDRLGEMKESPKERTGVAQRLIERSLSIINSDPTTTEWSPQKYSSARETTGRQLRLEALQTDIPPKVAVKRRRSGSIFSRLSTTTDDAISSSDYPTSEERLAYRGVLKRPRSVSQTKPKEEKPSTPSKAFAFTEGVLAKGTYDPDVPHISVKSRLGRIPDTLNSHVPKRSSVYARLGLS</sequence>
<dbReference type="AlphaFoldDB" id="A0AAV2TLB9"/>
<evidence type="ECO:0000313" key="4">
    <source>
        <dbReference type="Proteomes" id="UP001497525"/>
    </source>
</evidence>
<protein>
    <recommendedName>
        <fullName evidence="2">SAM domain-containing protein</fullName>
    </recommendedName>
</protein>
<evidence type="ECO:0000313" key="3">
    <source>
        <dbReference type="EMBL" id="CAL5137251.1"/>
    </source>
</evidence>
<dbReference type="InterPro" id="IPR001660">
    <property type="entry name" value="SAM"/>
</dbReference>
<gene>
    <name evidence="3" type="ORF">CDAUBV1_LOCUS11505</name>
</gene>
<dbReference type="InterPro" id="IPR039161">
    <property type="entry name" value="C19orf47-like"/>
</dbReference>
<dbReference type="SUPFAM" id="SSF47769">
    <property type="entry name" value="SAM/Pointed domain"/>
    <property type="match status" value="1"/>
</dbReference>
<organism evidence="3 4">
    <name type="scientific">Calicophoron daubneyi</name>
    <name type="common">Rumen fluke</name>
    <name type="synonym">Paramphistomum daubneyi</name>
    <dbReference type="NCBI Taxonomy" id="300641"/>
    <lineage>
        <taxon>Eukaryota</taxon>
        <taxon>Metazoa</taxon>
        <taxon>Spiralia</taxon>
        <taxon>Lophotrochozoa</taxon>
        <taxon>Platyhelminthes</taxon>
        <taxon>Trematoda</taxon>
        <taxon>Digenea</taxon>
        <taxon>Plagiorchiida</taxon>
        <taxon>Pronocephalata</taxon>
        <taxon>Paramphistomoidea</taxon>
        <taxon>Paramphistomidae</taxon>
        <taxon>Calicophoron</taxon>
    </lineage>
</organism>
<dbReference type="Pfam" id="PF18017">
    <property type="entry name" value="SAM_4"/>
    <property type="match status" value="1"/>
</dbReference>
<dbReference type="GO" id="GO:0005634">
    <property type="term" value="C:nucleus"/>
    <property type="evidence" value="ECO:0007669"/>
    <property type="project" value="TreeGrafter"/>
</dbReference>
<dbReference type="PANTHER" id="PTHR21359">
    <property type="entry name" value="DUF5577 DOMAIN-CONTAINING PROTEIN"/>
    <property type="match status" value="1"/>
</dbReference>
<dbReference type="EMBL" id="CAXLJL010000378">
    <property type="protein sequence ID" value="CAL5137251.1"/>
    <property type="molecule type" value="Genomic_DNA"/>
</dbReference>
<accession>A0AAV2TLB9</accession>
<dbReference type="PROSITE" id="PS50105">
    <property type="entry name" value="SAM_DOMAIN"/>
    <property type="match status" value="1"/>
</dbReference>
<dbReference type="CDD" id="cd09531">
    <property type="entry name" value="SAM_CS047"/>
    <property type="match status" value="1"/>
</dbReference>
<proteinExistence type="predicted"/>
<evidence type="ECO:0000259" key="2">
    <source>
        <dbReference type="PROSITE" id="PS50105"/>
    </source>
</evidence>
<comment type="caution">
    <text evidence="3">The sequence shown here is derived from an EMBL/GenBank/DDBJ whole genome shotgun (WGS) entry which is preliminary data.</text>
</comment>
<dbReference type="InterPro" id="IPR013761">
    <property type="entry name" value="SAM/pointed_sf"/>
</dbReference>
<evidence type="ECO:0000256" key="1">
    <source>
        <dbReference type="SAM" id="MobiDB-lite"/>
    </source>
</evidence>
<feature type="domain" description="SAM" evidence="2">
    <location>
        <begin position="1"/>
        <end position="70"/>
    </location>
</feature>
<dbReference type="Proteomes" id="UP001497525">
    <property type="component" value="Unassembled WGS sequence"/>
</dbReference>
<dbReference type="PANTHER" id="PTHR21359:SF1">
    <property type="entry name" value="DUF5577 DOMAIN-CONTAINING PROTEIN"/>
    <property type="match status" value="1"/>
</dbReference>
<dbReference type="InterPro" id="IPR040772">
    <property type="entry name" value="C19orf47_SAM"/>
</dbReference>
<feature type="region of interest" description="Disordered" evidence="1">
    <location>
        <begin position="296"/>
        <end position="316"/>
    </location>
</feature>